<evidence type="ECO:0000313" key="2">
    <source>
        <dbReference type="EMBL" id="ROT46947.1"/>
    </source>
</evidence>
<gene>
    <name evidence="2" type="ORF">EDM02_05210</name>
</gene>
<protein>
    <recommendedName>
        <fullName evidence="1">Ribosome maturation factor RimM PRC barrel domain-containing protein</fullName>
    </recommendedName>
</protein>
<dbReference type="AlphaFoldDB" id="A0A3N2QAW7"/>
<comment type="caution">
    <text evidence="2">The sequence shown here is derived from an EMBL/GenBank/DDBJ whole genome shotgun (WGS) entry which is preliminary data.</text>
</comment>
<dbReference type="Proteomes" id="UP000270927">
    <property type="component" value="Unassembled WGS sequence"/>
</dbReference>
<dbReference type="Pfam" id="PF24986">
    <property type="entry name" value="PRC_RimM"/>
    <property type="match status" value="1"/>
</dbReference>
<evidence type="ECO:0000259" key="1">
    <source>
        <dbReference type="Pfam" id="PF24986"/>
    </source>
</evidence>
<feature type="domain" description="Ribosome maturation factor RimM PRC barrel" evidence="1">
    <location>
        <begin position="117"/>
        <end position="180"/>
    </location>
</feature>
<proteinExistence type="predicted"/>
<name>A0A3N2QAW7_9BACT</name>
<organism evidence="2 3">
    <name type="scientific">Candidatus Cardinium hertigii</name>
    <dbReference type="NCBI Taxonomy" id="247481"/>
    <lineage>
        <taxon>Bacteria</taxon>
        <taxon>Pseudomonadati</taxon>
        <taxon>Bacteroidota</taxon>
        <taxon>Cytophagia</taxon>
        <taxon>Cytophagales</taxon>
        <taxon>Amoebophilaceae</taxon>
        <taxon>Candidatus Cardinium</taxon>
    </lineage>
</organism>
<dbReference type="Gene3D" id="2.30.30.240">
    <property type="entry name" value="PRC-barrel domain"/>
    <property type="match status" value="1"/>
</dbReference>
<dbReference type="Gene3D" id="2.40.30.60">
    <property type="entry name" value="RimM"/>
    <property type="match status" value="1"/>
</dbReference>
<dbReference type="SUPFAM" id="SSF50346">
    <property type="entry name" value="PRC-barrel domain"/>
    <property type="match status" value="1"/>
</dbReference>
<dbReference type="InterPro" id="IPR056792">
    <property type="entry name" value="PRC_RimM"/>
</dbReference>
<dbReference type="OrthoDB" id="9810331at2"/>
<evidence type="ECO:0000313" key="3">
    <source>
        <dbReference type="Proteomes" id="UP000270927"/>
    </source>
</evidence>
<dbReference type="EMBL" id="RARA01000027">
    <property type="protein sequence ID" value="ROT46947.1"/>
    <property type="molecule type" value="Genomic_DNA"/>
</dbReference>
<dbReference type="GO" id="GO:0006364">
    <property type="term" value="P:rRNA processing"/>
    <property type="evidence" value="ECO:0007669"/>
    <property type="project" value="InterPro"/>
</dbReference>
<sequence length="186" mass="21217">MPLYPMELFYEAIQKEQYFPVGTFKKPNGINGGITALFLYKIDEAELVKLPALFVEIDNIKVPYSIKNITLTEHKTIIQLDLIQSKNQAYALRNLPLLLPISLRSTLIKSVTPYSFLVDFLVNDLILGKIGKIETIYCIRDQYIVGVRYQDKELLIPYGKPFVISMDKKARAVTIQLPEGYLAAML</sequence>
<accession>A0A3N2QAW7</accession>
<dbReference type="InterPro" id="IPR011033">
    <property type="entry name" value="PRC_barrel-like_sf"/>
</dbReference>
<reference evidence="2 3" key="1">
    <citation type="submission" date="2018-09" db="EMBL/GenBank/DDBJ databases">
        <title>Comparative Genomics of Wolbachia-Cardinium Dual Endosymbiosis in a Plant-Parasitic Nematode.</title>
        <authorList>
            <person name="Brown A.M.V."/>
            <person name="Wasala S.K."/>
            <person name="Howe D.K."/>
            <person name="Peetz A.B."/>
            <person name="Zasada I.A."/>
            <person name="Denver D.R."/>
        </authorList>
    </citation>
    <scope>NUCLEOTIDE SEQUENCE [LARGE SCALE GENOMIC DNA]</scope>
    <source>
        <strain evidence="2 3">Pp_1</strain>
    </source>
</reference>
<keyword evidence="3" id="KW-1185">Reference proteome</keyword>
<dbReference type="InterPro" id="IPR036976">
    <property type="entry name" value="RimM_N_sf"/>
</dbReference>